<dbReference type="InParanoid" id="T1EFU5"/>
<dbReference type="EnsemblMetazoa" id="HelroT113633">
    <property type="protein sequence ID" value="HelroP113633"/>
    <property type="gene ID" value="HelroG113633"/>
</dbReference>
<dbReference type="Gene3D" id="2.30.29.30">
    <property type="entry name" value="Pleckstrin-homology domain (PH domain)/Phosphotyrosine-binding domain (PTB)"/>
    <property type="match status" value="1"/>
</dbReference>
<keyword evidence="1" id="KW-0343">GTPase activation</keyword>
<evidence type="ECO:0000256" key="2">
    <source>
        <dbReference type="SAM" id="MobiDB-lite"/>
    </source>
</evidence>
<dbReference type="AlphaFoldDB" id="T1EFU5"/>
<evidence type="ECO:0000313" key="7">
    <source>
        <dbReference type="Proteomes" id="UP000015101"/>
    </source>
</evidence>
<dbReference type="EMBL" id="KB097106">
    <property type="protein sequence ID" value="ESN99510.1"/>
    <property type="molecule type" value="Genomic_DNA"/>
</dbReference>
<organism evidence="6 7">
    <name type="scientific">Helobdella robusta</name>
    <name type="common">Californian leech</name>
    <dbReference type="NCBI Taxonomy" id="6412"/>
    <lineage>
        <taxon>Eukaryota</taxon>
        <taxon>Metazoa</taxon>
        <taxon>Spiralia</taxon>
        <taxon>Lophotrochozoa</taxon>
        <taxon>Annelida</taxon>
        <taxon>Clitellata</taxon>
        <taxon>Hirudinea</taxon>
        <taxon>Rhynchobdellida</taxon>
        <taxon>Glossiphoniidae</taxon>
        <taxon>Helobdella</taxon>
    </lineage>
</organism>
<dbReference type="PANTHER" id="PTHR10194:SF60">
    <property type="entry name" value="RAS GTPASE-ACTIVATING PROTEIN RASKOL"/>
    <property type="match status" value="1"/>
</dbReference>
<dbReference type="InterPro" id="IPR011993">
    <property type="entry name" value="PH-like_dom_sf"/>
</dbReference>
<dbReference type="PANTHER" id="PTHR10194">
    <property type="entry name" value="RAS GTPASE-ACTIVATING PROTEINS"/>
    <property type="match status" value="1"/>
</dbReference>
<evidence type="ECO:0000259" key="3">
    <source>
        <dbReference type="PROSITE" id="PS50004"/>
    </source>
</evidence>
<dbReference type="Gene3D" id="1.10.506.10">
    <property type="entry name" value="GTPase Activation - p120gap, domain 1"/>
    <property type="match status" value="1"/>
</dbReference>
<sequence length="520" mass="59126">MSHSHEALLSTSSISHDFFDLSIPGLCVYPIHPSIVADKPCFVIRIPKLRQQQELQNDNAVAAESSSTALQQHQLYHHHHHNKRDSSSSRNQKLQSQQQQHVITTTLGEDSCMFVTSNAGYNFKYFRCDSEDSMHKWISRLRDCINACRNNTFRTDNCLSISIVESKNLLHKKRYYCKLYLDDVLYARTSSKQMLEHVFWGEQFQFSELADVQMISIHLFKEVEKKRKRDKSFLIGCITISADVIKNKPLSEKWYDVTSPSSSSSSSSSNKSRVKVEGVGVRVKGRYQSVDILPLVYYDSLLRFLQTDYTSLIELLEPVIGVKTKEGVATSLASTLHCSGNVVDFLCNIVMNEVDKLENNALALRGNSIATKAVESYMKLVGQKYLVATLRDVLQTVIESGVDCEVDNNKVANQTTLNTNRSNLTEKCTLVWNKIINSRPNFPRELKRLFHMIRECCQKKADGHRSMCHQIISSCIFLRFFCPAILSPSLFGIVQEFPCDRGVRNLTLIAKTIQNLANLT</sequence>
<dbReference type="SMART" id="SM00323">
    <property type="entry name" value="RasGAP"/>
    <property type="match status" value="1"/>
</dbReference>
<dbReference type="Gene3D" id="1.10.506.20">
    <property type="match status" value="1"/>
</dbReference>
<dbReference type="InterPro" id="IPR023152">
    <property type="entry name" value="RasGAP_CS"/>
</dbReference>
<evidence type="ECO:0000313" key="6">
    <source>
        <dbReference type="EnsemblMetazoa" id="HelroP113633"/>
    </source>
</evidence>
<dbReference type="PROSITE" id="PS50018">
    <property type="entry name" value="RAS_GTPASE_ACTIV_2"/>
    <property type="match status" value="1"/>
</dbReference>
<proteinExistence type="predicted"/>
<dbReference type="SMART" id="SM00239">
    <property type="entry name" value="C2"/>
    <property type="match status" value="1"/>
</dbReference>
<dbReference type="RefSeq" id="XP_009022288.1">
    <property type="nucleotide sequence ID" value="XM_009024040.1"/>
</dbReference>
<protein>
    <submittedName>
        <fullName evidence="5 6">Uncharacterized protein</fullName>
    </submittedName>
</protein>
<reference evidence="5 7" key="2">
    <citation type="journal article" date="2013" name="Nature">
        <title>Insights into bilaterian evolution from three spiralian genomes.</title>
        <authorList>
            <person name="Simakov O."/>
            <person name="Marletaz F."/>
            <person name="Cho S.J."/>
            <person name="Edsinger-Gonzales E."/>
            <person name="Havlak P."/>
            <person name="Hellsten U."/>
            <person name="Kuo D.H."/>
            <person name="Larsson T."/>
            <person name="Lv J."/>
            <person name="Arendt D."/>
            <person name="Savage R."/>
            <person name="Osoegawa K."/>
            <person name="de Jong P."/>
            <person name="Grimwood J."/>
            <person name="Chapman J.A."/>
            <person name="Shapiro H."/>
            <person name="Aerts A."/>
            <person name="Otillar R.P."/>
            <person name="Terry A.Y."/>
            <person name="Boore J.L."/>
            <person name="Grigoriev I.V."/>
            <person name="Lindberg D.R."/>
            <person name="Seaver E.C."/>
            <person name="Weisblat D.A."/>
            <person name="Putnam N.H."/>
            <person name="Rokhsar D.S."/>
        </authorList>
    </citation>
    <scope>NUCLEOTIDE SEQUENCE</scope>
</reference>
<feature type="domain" description="Ras-GAP" evidence="4">
    <location>
        <begin position="324"/>
        <end position="518"/>
    </location>
</feature>
<dbReference type="PROSITE" id="PS00509">
    <property type="entry name" value="RAS_GTPASE_ACTIV_1"/>
    <property type="match status" value="1"/>
</dbReference>
<dbReference type="HOGENOM" id="CLU_524070_0_0_1"/>
<dbReference type="STRING" id="6412.T1EFU5"/>
<dbReference type="SUPFAM" id="SSF48350">
    <property type="entry name" value="GTPase activation domain, GAP"/>
    <property type="match status" value="1"/>
</dbReference>
<feature type="compositionally biased region" description="Low complexity" evidence="2">
    <location>
        <begin position="88"/>
        <end position="100"/>
    </location>
</feature>
<dbReference type="Pfam" id="PF00616">
    <property type="entry name" value="RasGAP"/>
    <property type="match status" value="1"/>
</dbReference>
<dbReference type="GO" id="GO:0005096">
    <property type="term" value="F:GTPase activator activity"/>
    <property type="evidence" value="ECO:0007669"/>
    <property type="project" value="UniProtKB-KW"/>
</dbReference>
<name>T1EFU5_HELRO</name>
<dbReference type="Gene3D" id="2.60.40.150">
    <property type="entry name" value="C2 domain"/>
    <property type="match status" value="1"/>
</dbReference>
<dbReference type="eggNOG" id="KOG3508">
    <property type="taxonomic scope" value="Eukaryota"/>
</dbReference>
<evidence type="ECO:0000313" key="5">
    <source>
        <dbReference type="EMBL" id="ESN99510.1"/>
    </source>
</evidence>
<dbReference type="InterPro" id="IPR001936">
    <property type="entry name" value="RasGAP_dom"/>
</dbReference>
<dbReference type="Pfam" id="PF00168">
    <property type="entry name" value="C2"/>
    <property type="match status" value="1"/>
</dbReference>
<dbReference type="SUPFAM" id="SSF49562">
    <property type="entry name" value="C2 domain (Calcium/lipid-binding domain, CaLB)"/>
    <property type="match status" value="1"/>
</dbReference>
<keyword evidence="7" id="KW-1185">Reference proteome</keyword>
<gene>
    <name evidence="6" type="primary">20195447</name>
    <name evidence="5" type="ORF">HELRODRAFT_113633</name>
</gene>
<feature type="region of interest" description="Disordered" evidence="2">
    <location>
        <begin position="74"/>
        <end position="100"/>
    </location>
</feature>
<dbReference type="Proteomes" id="UP000015101">
    <property type="component" value="Unassembled WGS sequence"/>
</dbReference>
<evidence type="ECO:0000259" key="4">
    <source>
        <dbReference type="PROSITE" id="PS50018"/>
    </source>
</evidence>
<feature type="domain" description="C2" evidence="3">
    <location>
        <begin position="137"/>
        <end position="255"/>
    </location>
</feature>
<dbReference type="InterPro" id="IPR000008">
    <property type="entry name" value="C2_dom"/>
</dbReference>
<evidence type="ECO:0000256" key="1">
    <source>
        <dbReference type="ARBA" id="ARBA00022468"/>
    </source>
</evidence>
<dbReference type="KEGG" id="hro:HELRODRAFT_113633"/>
<reference evidence="7" key="1">
    <citation type="submission" date="2012-12" db="EMBL/GenBank/DDBJ databases">
        <authorList>
            <person name="Hellsten U."/>
            <person name="Grimwood J."/>
            <person name="Chapman J.A."/>
            <person name="Shapiro H."/>
            <person name="Aerts A."/>
            <person name="Otillar R.P."/>
            <person name="Terry A.Y."/>
            <person name="Boore J.L."/>
            <person name="Simakov O."/>
            <person name="Marletaz F."/>
            <person name="Cho S.-J."/>
            <person name="Edsinger-Gonzales E."/>
            <person name="Havlak P."/>
            <person name="Kuo D.-H."/>
            <person name="Larsson T."/>
            <person name="Lv J."/>
            <person name="Arendt D."/>
            <person name="Savage R."/>
            <person name="Osoegawa K."/>
            <person name="de Jong P."/>
            <person name="Lindberg D.R."/>
            <person name="Seaver E.C."/>
            <person name="Weisblat D.A."/>
            <person name="Putnam N.H."/>
            <person name="Grigoriev I.V."/>
            <person name="Rokhsar D.S."/>
        </authorList>
    </citation>
    <scope>NUCLEOTIDE SEQUENCE</scope>
</reference>
<dbReference type="EMBL" id="AMQM01005795">
    <property type="status" value="NOT_ANNOTATED_CDS"/>
    <property type="molecule type" value="Genomic_DNA"/>
</dbReference>
<dbReference type="InterPro" id="IPR008936">
    <property type="entry name" value="Rho_GTPase_activation_prot"/>
</dbReference>
<dbReference type="GeneID" id="20195447"/>
<dbReference type="InterPro" id="IPR035892">
    <property type="entry name" value="C2_domain_sf"/>
</dbReference>
<dbReference type="PROSITE" id="PS50004">
    <property type="entry name" value="C2"/>
    <property type="match status" value="1"/>
</dbReference>
<reference evidence="6" key="3">
    <citation type="submission" date="2015-06" db="UniProtKB">
        <authorList>
            <consortium name="EnsemblMetazoa"/>
        </authorList>
    </citation>
    <scope>IDENTIFICATION</scope>
</reference>
<dbReference type="OrthoDB" id="5572587at2759"/>
<dbReference type="InterPro" id="IPR039360">
    <property type="entry name" value="Ras_GTPase"/>
</dbReference>
<dbReference type="CTD" id="20195447"/>
<accession>T1EFU5</accession>